<evidence type="ECO:0000313" key="7">
    <source>
        <dbReference type="EMBL" id="QEG02407.1"/>
    </source>
</evidence>
<feature type="domain" description="DUF1592" evidence="4">
    <location>
        <begin position="488"/>
        <end position="615"/>
    </location>
</feature>
<dbReference type="InterPro" id="IPR011429">
    <property type="entry name" value="Cyt_c_Planctomycete-type"/>
</dbReference>
<dbReference type="Pfam" id="PF07624">
    <property type="entry name" value="PSD2"/>
    <property type="match status" value="1"/>
</dbReference>
<feature type="domain" description="DUF1595" evidence="6">
    <location>
        <begin position="423"/>
        <end position="476"/>
    </location>
</feature>
<evidence type="ECO:0000259" key="6">
    <source>
        <dbReference type="Pfam" id="PF07637"/>
    </source>
</evidence>
<sequence length="826" mass="93390">MSWSLLFCNLKRFVAIGLAIIALKPHVKADDTQIDTLAYVKNHCVRCHGEEEQNADRRFDTLVADLSEKETAEHWQEILDVVNLGEMPPEDEPQPSDKETKQFVAAVTRQLEQARESLSGIHQQGFRRLNRQEYRNTIRDLLGVNIESFDPTSSFPADDRVDGFSNLGEHLVLSDYLMQCYLEAASQSIDKAVQSRAVVEPINEILSPNDFSKRRFLFRPEQNFIVNPTGQYVDVAHSHPDRARLHARRFPGAPADGYYTIRIKAEGVNRKHPYPPNELKIDPDEPIKMEIIATDPKLARPGAGQNSSDRIVATIPVEDHAAKVYELRMWLDKGFVPVIRYANGPIDFRASLVRLVKKFHPEAKTSNWLDVFSTEPSEILDVWISDAYEGPRLRVHQMEIAGPEPRDVTKVDLLSDPTSKSLPPFLYLAFRRPPLNSEVERYEAFYQSRLDAGETRRVAYLTTCKAILCSPSFLYIETPPGADERDEDDYRLASRLSYFLWSSMPDEQLLQIAANGTLRDPNVLLAQTRRMLDDPKAEAFIENFTNSWLHLSELGSMPPDPQKFESYYDRQLEPLMRRETQLFFAEVLQKNLSIDHFIDSDFTFANRYLAAHYGLPKVAGDEFRRVPLPEQSFRGGLLGHASVLTATSNGVETSPVTRGIWVLENILGSPPPPPPPDVEPLEPDIRGATTIREQLAKHRNVATCAECHRKIDPIGFALESFDPIGSVRHHYSGSDGEPTNKVDTSGMLPSGESFADIVELKQLLLKQKDQVAKCLTQKMLTYALGRELGFQDRPVVESVLDAFVERDGGLRDLVELIVTSDVFKAN</sequence>
<reference evidence="7 8" key="1">
    <citation type="submission" date="2019-02" db="EMBL/GenBank/DDBJ databases">
        <title>Planctomycetal bacteria perform biofilm scaping via a novel small molecule.</title>
        <authorList>
            <person name="Jeske O."/>
            <person name="Boedeker C."/>
            <person name="Wiegand S."/>
            <person name="Breitling P."/>
            <person name="Kallscheuer N."/>
            <person name="Jogler M."/>
            <person name="Rohde M."/>
            <person name="Petersen J."/>
            <person name="Medema M.H."/>
            <person name="Surup F."/>
            <person name="Jogler C."/>
        </authorList>
    </citation>
    <scope>NUCLEOTIDE SEQUENCE [LARGE SCALE GENOMIC DNA]</scope>
    <source>
        <strain evidence="7 8">Mal15</strain>
    </source>
</reference>
<dbReference type="Pfam" id="PF07635">
    <property type="entry name" value="PSCyt1"/>
    <property type="match status" value="1"/>
</dbReference>
<dbReference type="Pfam" id="PF07627">
    <property type="entry name" value="PSCyt3"/>
    <property type="match status" value="1"/>
</dbReference>
<dbReference type="InterPro" id="IPR013042">
    <property type="entry name" value="DUF1592"/>
</dbReference>
<dbReference type="Pfam" id="PF07631">
    <property type="entry name" value="PSD4"/>
    <property type="match status" value="1"/>
</dbReference>
<evidence type="ECO:0000259" key="2">
    <source>
        <dbReference type="Pfam" id="PF07626"/>
    </source>
</evidence>
<dbReference type="AlphaFoldDB" id="A0A5B9MQV7"/>
<evidence type="ECO:0000259" key="4">
    <source>
        <dbReference type="Pfam" id="PF07631"/>
    </source>
</evidence>
<feature type="domain" description="DUF1588" evidence="3">
    <location>
        <begin position="634"/>
        <end position="730"/>
    </location>
</feature>
<evidence type="ECO:0000259" key="5">
    <source>
        <dbReference type="Pfam" id="PF07635"/>
    </source>
</evidence>
<evidence type="ECO:0000259" key="3">
    <source>
        <dbReference type="Pfam" id="PF07627"/>
    </source>
</evidence>
<feature type="domain" description="Cytochrome C Planctomycete-type" evidence="5">
    <location>
        <begin position="44"/>
        <end position="91"/>
    </location>
</feature>
<dbReference type="InterPro" id="IPR011478">
    <property type="entry name" value="DUF1585"/>
</dbReference>
<protein>
    <recommendedName>
        <fullName evidence="9">Planctomycete cytochrome C</fullName>
    </recommendedName>
</protein>
<evidence type="ECO:0008006" key="9">
    <source>
        <dbReference type="Google" id="ProtNLM"/>
    </source>
</evidence>
<evidence type="ECO:0000259" key="1">
    <source>
        <dbReference type="Pfam" id="PF07624"/>
    </source>
</evidence>
<organism evidence="7 8">
    <name type="scientific">Stieleria maiorica</name>
    <dbReference type="NCBI Taxonomy" id="2795974"/>
    <lineage>
        <taxon>Bacteria</taxon>
        <taxon>Pseudomonadati</taxon>
        <taxon>Planctomycetota</taxon>
        <taxon>Planctomycetia</taxon>
        <taxon>Pirellulales</taxon>
        <taxon>Pirellulaceae</taxon>
        <taxon>Stieleria</taxon>
    </lineage>
</organism>
<dbReference type="EMBL" id="CP036264">
    <property type="protein sequence ID" value="QEG02407.1"/>
    <property type="molecule type" value="Genomic_DNA"/>
</dbReference>
<dbReference type="Proteomes" id="UP000321353">
    <property type="component" value="Chromosome"/>
</dbReference>
<dbReference type="RefSeq" id="WP_233903137.1">
    <property type="nucleotide sequence ID" value="NZ_CP036264.1"/>
</dbReference>
<name>A0A5B9MQV7_9BACT</name>
<proteinExistence type="predicted"/>
<dbReference type="Pfam" id="PF07637">
    <property type="entry name" value="PSD5"/>
    <property type="match status" value="1"/>
</dbReference>
<accession>A0A5B9MQV7</accession>
<evidence type="ECO:0000313" key="8">
    <source>
        <dbReference type="Proteomes" id="UP000321353"/>
    </source>
</evidence>
<feature type="domain" description="DUF1587" evidence="2">
    <location>
        <begin position="127"/>
        <end position="193"/>
    </location>
</feature>
<dbReference type="InterPro" id="IPR013036">
    <property type="entry name" value="DUF1587"/>
</dbReference>
<dbReference type="InterPro" id="IPR013039">
    <property type="entry name" value="DUF1588"/>
</dbReference>
<gene>
    <name evidence="7" type="ORF">Mal15_65280</name>
</gene>
<feature type="domain" description="DUF1585" evidence="1">
    <location>
        <begin position="750"/>
        <end position="823"/>
    </location>
</feature>
<dbReference type="InterPro" id="IPR013043">
    <property type="entry name" value="DUF1595"/>
</dbReference>
<dbReference type="Pfam" id="PF07626">
    <property type="entry name" value="PSD3"/>
    <property type="match status" value="1"/>
</dbReference>
<keyword evidence="8" id="KW-1185">Reference proteome</keyword>
<dbReference type="KEGG" id="smam:Mal15_65280"/>